<dbReference type="Pfam" id="PF14310">
    <property type="entry name" value="Fn3-like"/>
    <property type="match status" value="1"/>
</dbReference>
<dbReference type="Pfam" id="PF00933">
    <property type="entry name" value="Glyco_hydro_3"/>
    <property type="match status" value="1"/>
</dbReference>
<dbReference type="InterPro" id="IPR036881">
    <property type="entry name" value="Glyco_hydro_3_C_sf"/>
</dbReference>
<feature type="domain" description="Fibronectin type III-like" evidence="13">
    <location>
        <begin position="669"/>
        <end position="739"/>
    </location>
</feature>
<keyword evidence="6 12" id="KW-0732">Signal</keyword>
<dbReference type="GO" id="GO:0046556">
    <property type="term" value="F:alpha-L-arabinofuranosidase activity"/>
    <property type="evidence" value="ECO:0007669"/>
    <property type="project" value="TreeGrafter"/>
</dbReference>
<feature type="chain" id="PRO_5023059630" description="xylan 1,4-beta-xylosidase" evidence="12">
    <location>
        <begin position="20"/>
        <end position="765"/>
    </location>
</feature>
<dbReference type="InterPro" id="IPR001764">
    <property type="entry name" value="Glyco_hydro_3_N"/>
</dbReference>
<dbReference type="GO" id="GO:0009044">
    <property type="term" value="F:xylan 1,4-beta-xylosidase activity"/>
    <property type="evidence" value="ECO:0007669"/>
    <property type="project" value="UniProtKB-EC"/>
</dbReference>
<dbReference type="EC" id="3.2.1.37" evidence="11"/>
<gene>
    <name evidence="14" type="ORF">BDQ12DRAFT_695558</name>
</gene>
<reference evidence="14 15" key="1">
    <citation type="journal article" date="2019" name="Nat. Ecol. Evol.">
        <title>Megaphylogeny resolves global patterns of mushroom evolution.</title>
        <authorList>
            <person name="Varga T."/>
            <person name="Krizsan K."/>
            <person name="Foldi C."/>
            <person name="Dima B."/>
            <person name="Sanchez-Garcia M."/>
            <person name="Sanchez-Ramirez S."/>
            <person name="Szollosi G.J."/>
            <person name="Szarkandi J.G."/>
            <person name="Papp V."/>
            <person name="Albert L."/>
            <person name="Andreopoulos W."/>
            <person name="Angelini C."/>
            <person name="Antonin V."/>
            <person name="Barry K.W."/>
            <person name="Bougher N.L."/>
            <person name="Buchanan P."/>
            <person name="Buyck B."/>
            <person name="Bense V."/>
            <person name="Catcheside P."/>
            <person name="Chovatia M."/>
            <person name="Cooper J."/>
            <person name="Damon W."/>
            <person name="Desjardin D."/>
            <person name="Finy P."/>
            <person name="Geml J."/>
            <person name="Haridas S."/>
            <person name="Hughes K."/>
            <person name="Justo A."/>
            <person name="Karasinski D."/>
            <person name="Kautmanova I."/>
            <person name="Kiss B."/>
            <person name="Kocsube S."/>
            <person name="Kotiranta H."/>
            <person name="LaButti K.M."/>
            <person name="Lechner B.E."/>
            <person name="Liimatainen K."/>
            <person name="Lipzen A."/>
            <person name="Lukacs Z."/>
            <person name="Mihaltcheva S."/>
            <person name="Morgado L.N."/>
            <person name="Niskanen T."/>
            <person name="Noordeloos M.E."/>
            <person name="Ohm R.A."/>
            <person name="Ortiz-Santana B."/>
            <person name="Ovrebo C."/>
            <person name="Racz N."/>
            <person name="Riley R."/>
            <person name="Savchenko A."/>
            <person name="Shiryaev A."/>
            <person name="Soop K."/>
            <person name="Spirin V."/>
            <person name="Szebenyi C."/>
            <person name="Tomsovsky M."/>
            <person name="Tulloss R.E."/>
            <person name="Uehling J."/>
            <person name="Grigoriev I.V."/>
            <person name="Vagvolgyi C."/>
            <person name="Papp T."/>
            <person name="Martin F.M."/>
            <person name="Miettinen O."/>
            <person name="Hibbett D.S."/>
            <person name="Nagy L.G."/>
        </authorList>
    </citation>
    <scope>NUCLEOTIDE SEQUENCE [LARGE SCALE GENOMIC DNA]</scope>
    <source>
        <strain evidence="14 15">CBS 166.37</strain>
    </source>
</reference>
<keyword evidence="15" id="KW-1185">Reference proteome</keyword>
<evidence type="ECO:0000256" key="7">
    <source>
        <dbReference type="ARBA" id="ARBA00022801"/>
    </source>
</evidence>
<dbReference type="STRING" id="68775.A0A5C3MFZ2"/>
<dbReference type="GO" id="GO:0005576">
    <property type="term" value="C:extracellular region"/>
    <property type="evidence" value="ECO:0007669"/>
    <property type="project" value="UniProtKB-SubCell"/>
</dbReference>
<accession>A0A5C3MFZ2</accession>
<dbReference type="InterPro" id="IPR013783">
    <property type="entry name" value="Ig-like_fold"/>
</dbReference>
<dbReference type="Pfam" id="PF01915">
    <property type="entry name" value="Glyco_hydro_3_C"/>
    <property type="match status" value="1"/>
</dbReference>
<dbReference type="InterPro" id="IPR017853">
    <property type="entry name" value="GH"/>
</dbReference>
<protein>
    <recommendedName>
        <fullName evidence="11">xylan 1,4-beta-xylosidase</fullName>
        <ecNumber evidence="11">3.2.1.37</ecNumber>
    </recommendedName>
</protein>
<dbReference type="FunFam" id="3.40.50.1700:FF:000007">
    <property type="entry name" value="Exo-1,4-beta-xylosidase xlnD"/>
    <property type="match status" value="1"/>
</dbReference>
<dbReference type="EMBL" id="ML213591">
    <property type="protein sequence ID" value="TFK43326.1"/>
    <property type="molecule type" value="Genomic_DNA"/>
</dbReference>
<comment type="subcellular location">
    <subcellularLocation>
        <location evidence="1">Secreted</location>
    </subcellularLocation>
</comment>
<name>A0A5C3MFZ2_9AGAR</name>
<evidence type="ECO:0000256" key="9">
    <source>
        <dbReference type="ARBA" id="ARBA00023295"/>
    </source>
</evidence>
<dbReference type="PANTHER" id="PTHR42721:SF3">
    <property type="entry name" value="BETA-D-XYLOSIDASE 5-RELATED"/>
    <property type="match status" value="1"/>
</dbReference>
<organism evidence="14 15">
    <name type="scientific">Crucibulum laeve</name>
    <dbReference type="NCBI Taxonomy" id="68775"/>
    <lineage>
        <taxon>Eukaryota</taxon>
        <taxon>Fungi</taxon>
        <taxon>Dikarya</taxon>
        <taxon>Basidiomycota</taxon>
        <taxon>Agaricomycotina</taxon>
        <taxon>Agaricomycetes</taxon>
        <taxon>Agaricomycetidae</taxon>
        <taxon>Agaricales</taxon>
        <taxon>Agaricineae</taxon>
        <taxon>Nidulariaceae</taxon>
        <taxon>Crucibulum</taxon>
    </lineage>
</organism>
<feature type="signal peptide" evidence="12">
    <location>
        <begin position="1"/>
        <end position="19"/>
    </location>
</feature>
<evidence type="ECO:0000256" key="8">
    <source>
        <dbReference type="ARBA" id="ARBA00023180"/>
    </source>
</evidence>
<dbReference type="InterPro" id="IPR036962">
    <property type="entry name" value="Glyco_hydro_3_N_sf"/>
</dbReference>
<evidence type="ECO:0000256" key="3">
    <source>
        <dbReference type="ARBA" id="ARBA00005336"/>
    </source>
</evidence>
<dbReference type="InterPro" id="IPR002772">
    <property type="entry name" value="Glyco_hydro_3_C"/>
</dbReference>
<dbReference type="OrthoDB" id="47059at2759"/>
<dbReference type="GO" id="GO:0031222">
    <property type="term" value="P:arabinan catabolic process"/>
    <property type="evidence" value="ECO:0007669"/>
    <property type="project" value="TreeGrafter"/>
</dbReference>
<dbReference type="Gene3D" id="3.40.50.1700">
    <property type="entry name" value="Glycoside hydrolase family 3 C-terminal domain"/>
    <property type="match status" value="1"/>
</dbReference>
<evidence type="ECO:0000313" key="14">
    <source>
        <dbReference type="EMBL" id="TFK43326.1"/>
    </source>
</evidence>
<evidence type="ECO:0000259" key="13">
    <source>
        <dbReference type="SMART" id="SM01217"/>
    </source>
</evidence>
<dbReference type="InterPro" id="IPR026891">
    <property type="entry name" value="Fn3-like"/>
</dbReference>
<evidence type="ECO:0000256" key="12">
    <source>
        <dbReference type="SAM" id="SignalP"/>
    </source>
</evidence>
<evidence type="ECO:0000256" key="11">
    <source>
        <dbReference type="ARBA" id="ARBA00026107"/>
    </source>
</evidence>
<dbReference type="InterPro" id="IPR044993">
    <property type="entry name" value="BXL"/>
</dbReference>
<evidence type="ECO:0000256" key="10">
    <source>
        <dbReference type="ARBA" id="ARBA00024574"/>
    </source>
</evidence>
<dbReference type="Gene3D" id="2.60.40.10">
    <property type="entry name" value="Immunoglobulins"/>
    <property type="match status" value="1"/>
</dbReference>
<evidence type="ECO:0000256" key="2">
    <source>
        <dbReference type="ARBA" id="ARBA00004851"/>
    </source>
</evidence>
<evidence type="ECO:0000256" key="4">
    <source>
        <dbReference type="ARBA" id="ARBA00022525"/>
    </source>
</evidence>
<dbReference type="SUPFAM" id="SSF52279">
    <property type="entry name" value="Beta-D-glucan exohydrolase, C-terminal domain"/>
    <property type="match status" value="1"/>
</dbReference>
<dbReference type="Gene3D" id="3.20.20.300">
    <property type="entry name" value="Glycoside hydrolase, family 3, N-terminal domain"/>
    <property type="match status" value="1"/>
</dbReference>
<evidence type="ECO:0000256" key="6">
    <source>
        <dbReference type="ARBA" id="ARBA00022729"/>
    </source>
</evidence>
<evidence type="ECO:0000313" key="15">
    <source>
        <dbReference type="Proteomes" id="UP000308652"/>
    </source>
</evidence>
<keyword evidence="8" id="KW-0325">Glycoprotein</keyword>
<keyword evidence="9" id="KW-0326">Glycosidase</keyword>
<keyword evidence="5" id="KW-0119">Carbohydrate metabolism</keyword>
<comment type="catalytic activity">
    <reaction evidence="10">
        <text>Hydrolysis of (1-&gt;4)-beta-D-xylans, to remove successive D-xylose residues from the non-reducing termini.</text>
        <dbReference type="EC" id="3.2.1.37"/>
    </reaction>
</comment>
<dbReference type="AlphaFoldDB" id="A0A5C3MFZ2"/>
<comment type="similarity">
    <text evidence="3">Belongs to the glycosyl hydrolase 3 family.</text>
</comment>
<evidence type="ECO:0000256" key="1">
    <source>
        <dbReference type="ARBA" id="ARBA00004613"/>
    </source>
</evidence>
<dbReference type="PANTHER" id="PTHR42721">
    <property type="entry name" value="SUGAR HYDROLASE-RELATED"/>
    <property type="match status" value="1"/>
</dbReference>
<keyword evidence="4" id="KW-0964">Secreted</keyword>
<keyword evidence="5" id="KW-0624">Polysaccharide degradation</keyword>
<dbReference type="GO" id="GO:0045493">
    <property type="term" value="P:xylan catabolic process"/>
    <property type="evidence" value="ECO:0007669"/>
    <property type="project" value="UniProtKB-UniPathway"/>
</dbReference>
<dbReference type="UniPathway" id="UPA00114"/>
<keyword evidence="5" id="KW-0858">Xylan degradation</keyword>
<dbReference type="SUPFAM" id="SSF51445">
    <property type="entry name" value="(Trans)glycosidases"/>
    <property type="match status" value="1"/>
</dbReference>
<sequence>MKRLLLLFLTSWVYPACVAIVYSFPDCTKAPLKGNGVCDTTKDPVTRAKAIIQQFTVEELMSNTVNLSPGVPRLGIPAYQWWSEALHGVAGSPGVTFAPSGNFSFATSFPQPIILGATFNDNLAKSIATVISTEARAFNNFGRAGLDFFTPNINPFKDPRWGRGQETPGEDAFHISQYVFNLIQGLQGGIDPQPFFKIIADCKHFAAYDLEDWEGNNRMSFDAKVTIQDLSEYYLPSFQSCVRDAKVASVMCSYNSVNGVPSCANSYLLQSILRDYWGFNDEGRWVTSDCDAVDNIFSTHNFTSTYAEAVADALKAGTDVDCGTAYSLHLPDAFNQSLITRPDLEKALVRLYSSLVRLGYFDPAEAQPYRQLGWSDINTPAARDLAYQAALQGIVMLKNDGTLPLKNNIKRLALIGPWANATTQMQGNYQGVAPFLISPVQGAVNAGFQVTYVLGTSISGTSQTGFAAAVAAAKAADAVIFAGGIDETVESEGNDRTTITWPGNQLDLITQLEAVGKPLVVLQFGGGQVDDTALKTSKKVNAILWGGYPGQSAGTALFDILRGKVSPSGRLPLTQYPAEYTTQIGMTDMTLRPSSTNPGRTYKWYQGTPVFEFGYGLHFTTFQLSWQRQPSARYQISSFAVNGNGPADLVHFDTFNVQVRNTGKVTSDYVALLFVSGTAGPAPHPNKQLVSYTRLSAIRAGSSSTAQLSVTLGSIARADAAGNMWVYSGSYQITVDTGSTTLTHQFELVGGALQISHWPQNTAPK</sequence>
<dbReference type="SMART" id="SM01217">
    <property type="entry name" value="Fn3_like"/>
    <property type="match status" value="1"/>
</dbReference>
<comment type="pathway">
    <text evidence="2">Glycan degradation; xylan degradation.</text>
</comment>
<proteinExistence type="inferred from homology"/>
<dbReference type="Proteomes" id="UP000308652">
    <property type="component" value="Unassembled WGS sequence"/>
</dbReference>
<evidence type="ECO:0000256" key="5">
    <source>
        <dbReference type="ARBA" id="ARBA00022651"/>
    </source>
</evidence>
<keyword evidence="7 14" id="KW-0378">Hydrolase</keyword>